<evidence type="ECO:0000313" key="1">
    <source>
        <dbReference type="EMBL" id="KAF5189957.1"/>
    </source>
</evidence>
<name>A0A7J6VZ40_THATH</name>
<dbReference type="AlphaFoldDB" id="A0A7J6VZ40"/>
<protein>
    <submittedName>
        <fullName evidence="1">Uncharacterized protein</fullName>
    </submittedName>
</protein>
<proteinExistence type="predicted"/>
<sequence>MDASYSVMINELQDRQSRDKNVIFFNVPESNNDADDISAVNDVLSKIGASVATSQIVRLGKTGPKPRPIKIICNAKSDVGLILKSKNKLRNIPGLNNVHITADWTSSQRSFYNCLRGQLSTRKNNGETNLYIGYVKGVPTILQKN</sequence>
<gene>
    <name evidence="1" type="ORF">FRX31_020456</name>
</gene>
<comment type="caution">
    <text evidence="1">The sequence shown here is derived from an EMBL/GenBank/DDBJ whole genome shotgun (WGS) entry which is preliminary data.</text>
</comment>
<dbReference type="EMBL" id="JABWDY010024811">
    <property type="protein sequence ID" value="KAF5189957.1"/>
    <property type="molecule type" value="Genomic_DNA"/>
</dbReference>
<reference evidence="1 2" key="1">
    <citation type="submission" date="2020-06" db="EMBL/GenBank/DDBJ databases">
        <title>Transcriptomic and genomic resources for Thalictrum thalictroides and T. hernandezii: Facilitating candidate gene discovery in an emerging model plant lineage.</title>
        <authorList>
            <person name="Arias T."/>
            <person name="Riano-Pachon D.M."/>
            <person name="Di Stilio V.S."/>
        </authorList>
    </citation>
    <scope>NUCLEOTIDE SEQUENCE [LARGE SCALE GENOMIC DNA]</scope>
    <source>
        <strain evidence="2">cv. WT478/WT964</strain>
        <tissue evidence="1">Leaves</tissue>
    </source>
</reference>
<organism evidence="1 2">
    <name type="scientific">Thalictrum thalictroides</name>
    <name type="common">Rue-anemone</name>
    <name type="synonym">Anemone thalictroides</name>
    <dbReference type="NCBI Taxonomy" id="46969"/>
    <lineage>
        <taxon>Eukaryota</taxon>
        <taxon>Viridiplantae</taxon>
        <taxon>Streptophyta</taxon>
        <taxon>Embryophyta</taxon>
        <taxon>Tracheophyta</taxon>
        <taxon>Spermatophyta</taxon>
        <taxon>Magnoliopsida</taxon>
        <taxon>Ranunculales</taxon>
        <taxon>Ranunculaceae</taxon>
        <taxon>Thalictroideae</taxon>
        <taxon>Thalictrum</taxon>
    </lineage>
</organism>
<accession>A0A7J6VZ40</accession>
<keyword evidence="2" id="KW-1185">Reference proteome</keyword>
<dbReference type="Proteomes" id="UP000554482">
    <property type="component" value="Unassembled WGS sequence"/>
</dbReference>
<evidence type="ECO:0000313" key="2">
    <source>
        <dbReference type="Proteomes" id="UP000554482"/>
    </source>
</evidence>
<dbReference type="OrthoDB" id="6766179at2759"/>